<reference evidence="1 2" key="1">
    <citation type="journal article" date="2024" name="G3 (Bethesda)">
        <title>Genome assembly of Hibiscus sabdariffa L. provides insights into metabolisms of medicinal natural products.</title>
        <authorList>
            <person name="Kim T."/>
        </authorList>
    </citation>
    <scope>NUCLEOTIDE SEQUENCE [LARGE SCALE GENOMIC DNA]</scope>
    <source>
        <strain evidence="1">TK-2024</strain>
        <tissue evidence="1">Old leaves</tissue>
    </source>
</reference>
<keyword evidence="2" id="KW-1185">Reference proteome</keyword>
<name>A0ABR2C3F4_9ROSI</name>
<sequence length="135" mass="14197">MRLLRCNIILRICLVHTAPLPGHAKTPPATTEEIVVAAGINGSDATGFHELSEVFAGDVLGHFHVSENALLGDEAVVFATSVSNAVTVPVMLAPSFDAIEEWLADDGESEVPGEEAPIQIPAKRSSDGSDPSRVK</sequence>
<protein>
    <submittedName>
        <fullName evidence="1">Uncharacterized protein</fullName>
    </submittedName>
</protein>
<evidence type="ECO:0000313" key="2">
    <source>
        <dbReference type="Proteomes" id="UP001472677"/>
    </source>
</evidence>
<gene>
    <name evidence="1" type="ORF">V6N12_037268</name>
</gene>
<evidence type="ECO:0000313" key="1">
    <source>
        <dbReference type="EMBL" id="KAK8513900.1"/>
    </source>
</evidence>
<dbReference type="Proteomes" id="UP001472677">
    <property type="component" value="Unassembled WGS sequence"/>
</dbReference>
<accession>A0ABR2C3F4</accession>
<comment type="caution">
    <text evidence="1">The sequence shown here is derived from an EMBL/GenBank/DDBJ whole genome shotgun (WGS) entry which is preliminary data.</text>
</comment>
<dbReference type="EMBL" id="JBBPBM010000068">
    <property type="protein sequence ID" value="KAK8513900.1"/>
    <property type="molecule type" value="Genomic_DNA"/>
</dbReference>
<proteinExistence type="predicted"/>
<organism evidence="1 2">
    <name type="scientific">Hibiscus sabdariffa</name>
    <name type="common">roselle</name>
    <dbReference type="NCBI Taxonomy" id="183260"/>
    <lineage>
        <taxon>Eukaryota</taxon>
        <taxon>Viridiplantae</taxon>
        <taxon>Streptophyta</taxon>
        <taxon>Embryophyta</taxon>
        <taxon>Tracheophyta</taxon>
        <taxon>Spermatophyta</taxon>
        <taxon>Magnoliopsida</taxon>
        <taxon>eudicotyledons</taxon>
        <taxon>Gunneridae</taxon>
        <taxon>Pentapetalae</taxon>
        <taxon>rosids</taxon>
        <taxon>malvids</taxon>
        <taxon>Malvales</taxon>
        <taxon>Malvaceae</taxon>
        <taxon>Malvoideae</taxon>
        <taxon>Hibiscus</taxon>
    </lineage>
</organism>